<dbReference type="PANTHER" id="PTHR46347">
    <property type="entry name" value="RING/FYVE/PHD ZINC FINGER SUPERFAMILY PROTEIN"/>
    <property type="match status" value="1"/>
</dbReference>
<evidence type="ECO:0000256" key="3">
    <source>
        <dbReference type="ARBA" id="ARBA00022833"/>
    </source>
</evidence>
<dbReference type="SUPFAM" id="SSF143456">
    <property type="entry name" value="VC0467-like"/>
    <property type="match status" value="1"/>
</dbReference>
<keyword evidence="4" id="KW-0812">Transmembrane</keyword>
<sequence length="296" mass="33951">MEQCRFCLEHDKITNLISPCNCIGSQKYIHQFCLNKWQNSMLDNIFTYPQSYNLSQYTHCGVCKSKYTALPYKKYLEYVKDFSILLKVLEKYWYVIIIFLIILALFSGFILMTFILNLAGIIAFTAFCCYWKNVRPRIFSTFNSIRVGFIRYGEPVQGITPGVIISATPKITQGLFMMSRILITDYSPESGAIGLIFNKIFTNIQMNAERAITYSIGGPVSPKSRYVIHNMPDLPQSTRITDGIYIGGVLNQMSPEIKCRYFIGCSCWEPYQLDGEIRAGIWEIQGLATPDNFFNN</sequence>
<dbReference type="EMBL" id="MPUH01000713">
    <property type="protein sequence ID" value="OMJ75047.1"/>
    <property type="molecule type" value="Genomic_DNA"/>
</dbReference>
<keyword evidence="1" id="KW-0479">Metal-binding</keyword>
<evidence type="ECO:0000313" key="6">
    <source>
        <dbReference type="EMBL" id="OMJ75047.1"/>
    </source>
</evidence>
<accession>A0A1R2BE50</accession>
<keyword evidence="2" id="KW-0863">Zinc-finger</keyword>
<dbReference type="Pfam" id="PF12906">
    <property type="entry name" value="RINGv"/>
    <property type="match status" value="1"/>
</dbReference>
<feature type="transmembrane region" description="Helical" evidence="4">
    <location>
        <begin position="115"/>
        <end position="131"/>
    </location>
</feature>
<dbReference type="Pfam" id="PF02622">
    <property type="entry name" value="DUF179"/>
    <property type="match status" value="1"/>
</dbReference>
<dbReference type="InterPro" id="IPR003774">
    <property type="entry name" value="AlgH-like"/>
</dbReference>
<dbReference type="Gene3D" id="3.30.40.10">
    <property type="entry name" value="Zinc/RING finger domain, C3HC4 (zinc finger)"/>
    <property type="match status" value="1"/>
</dbReference>
<dbReference type="SMART" id="SM00744">
    <property type="entry name" value="RINGv"/>
    <property type="match status" value="1"/>
</dbReference>
<feature type="transmembrane region" description="Helical" evidence="4">
    <location>
        <begin position="92"/>
        <end position="109"/>
    </location>
</feature>
<feature type="domain" description="RING-CH-type" evidence="5">
    <location>
        <begin position="1"/>
        <end position="70"/>
    </location>
</feature>
<dbReference type="AlphaFoldDB" id="A0A1R2BE50"/>
<dbReference type="PROSITE" id="PS51292">
    <property type="entry name" value="ZF_RING_CH"/>
    <property type="match status" value="1"/>
</dbReference>
<evidence type="ECO:0000259" key="5">
    <source>
        <dbReference type="PROSITE" id="PS51292"/>
    </source>
</evidence>
<protein>
    <recommendedName>
        <fullName evidence="5">RING-CH-type domain-containing protein</fullName>
    </recommendedName>
</protein>
<dbReference type="InterPro" id="IPR013083">
    <property type="entry name" value="Znf_RING/FYVE/PHD"/>
</dbReference>
<dbReference type="InterPro" id="IPR011016">
    <property type="entry name" value="Znf_RING-CH"/>
</dbReference>
<evidence type="ECO:0000256" key="4">
    <source>
        <dbReference type="SAM" id="Phobius"/>
    </source>
</evidence>
<keyword evidence="4" id="KW-1133">Transmembrane helix</keyword>
<keyword evidence="7" id="KW-1185">Reference proteome</keyword>
<reference evidence="6 7" key="1">
    <citation type="submission" date="2016-11" db="EMBL/GenBank/DDBJ databases">
        <title>The macronuclear genome of Stentor coeruleus: a giant cell with tiny introns.</title>
        <authorList>
            <person name="Slabodnick M."/>
            <person name="Ruby J.G."/>
            <person name="Reiff S.B."/>
            <person name="Swart E.C."/>
            <person name="Gosai S."/>
            <person name="Prabakaran S."/>
            <person name="Witkowska E."/>
            <person name="Larue G.E."/>
            <person name="Fisher S."/>
            <person name="Freeman R.M."/>
            <person name="Gunawardena J."/>
            <person name="Chu W."/>
            <person name="Stover N.A."/>
            <person name="Gregory B.D."/>
            <person name="Nowacki M."/>
            <person name="Derisi J."/>
            <person name="Roy S.W."/>
            <person name="Marshall W.F."/>
            <person name="Sood P."/>
        </authorList>
    </citation>
    <scope>NUCLEOTIDE SEQUENCE [LARGE SCALE GENOMIC DNA]</scope>
    <source>
        <strain evidence="6">WM001</strain>
    </source>
</reference>
<dbReference type="SUPFAM" id="SSF57850">
    <property type="entry name" value="RING/U-box"/>
    <property type="match status" value="1"/>
</dbReference>
<dbReference type="OrthoDB" id="264354at2759"/>
<dbReference type="Proteomes" id="UP000187209">
    <property type="component" value="Unassembled WGS sequence"/>
</dbReference>
<dbReference type="PANTHER" id="PTHR46347:SF1">
    <property type="entry name" value="RING_FYVE_PHD ZINC FINGER SUPERFAMILY PROTEIN"/>
    <property type="match status" value="1"/>
</dbReference>
<dbReference type="Gene3D" id="3.40.1740.10">
    <property type="entry name" value="VC0467-like"/>
    <property type="match status" value="1"/>
</dbReference>
<evidence type="ECO:0000256" key="2">
    <source>
        <dbReference type="ARBA" id="ARBA00022771"/>
    </source>
</evidence>
<keyword evidence="4" id="KW-0472">Membrane</keyword>
<proteinExistence type="predicted"/>
<evidence type="ECO:0000313" key="7">
    <source>
        <dbReference type="Proteomes" id="UP000187209"/>
    </source>
</evidence>
<keyword evidence="3" id="KW-0862">Zinc</keyword>
<comment type="caution">
    <text evidence="6">The sequence shown here is derived from an EMBL/GenBank/DDBJ whole genome shotgun (WGS) entry which is preliminary data.</text>
</comment>
<name>A0A1R2BE50_9CILI</name>
<dbReference type="CDD" id="cd16495">
    <property type="entry name" value="RING_CH-C4HC3_MARCH"/>
    <property type="match status" value="1"/>
</dbReference>
<dbReference type="GO" id="GO:0008270">
    <property type="term" value="F:zinc ion binding"/>
    <property type="evidence" value="ECO:0007669"/>
    <property type="project" value="UniProtKB-KW"/>
</dbReference>
<evidence type="ECO:0000256" key="1">
    <source>
        <dbReference type="ARBA" id="ARBA00022723"/>
    </source>
</evidence>
<organism evidence="6 7">
    <name type="scientific">Stentor coeruleus</name>
    <dbReference type="NCBI Taxonomy" id="5963"/>
    <lineage>
        <taxon>Eukaryota</taxon>
        <taxon>Sar</taxon>
        <taxon>Alveolata</taxon>
        <taxon>Ciliophora</taxon>
        <taxon>Postciliodesmatophora</taxon>
        <taxon>Heterotrichea</taxon>
        <taxon>Heterotrichida</taxon>
        <taxon>Stentoridae</taxon>
        <taxon>Stentor</taxon>
    </lineage>
</organism>
<gene>
    <name evidence="6" type="ORF">SteCoe_25890</name>
</gene>